<name>A0ABU6NJ74_9BACI</name>
<dbReference type="SUPFAM" id="SSF47413">
    <property type="entry name" value="lambda repressor-like DNA-binding domains"/>
    <property type="match status" value="1"/>
</dbReference>
<evidence type="ECO:0000256" key="1">
    <source>
        <dbReference type="SAM" id="Coils"/>
    </source>
</evidence>
<feature type="domain" description="HTH cro/C1-type" evidence="2">
    <location>
        <begin position="28"/>
        <end position="89"/>
    </location>
</feature>
<dbReference type="Pfam" id="PF13443">
    <property type="entry name" value="HTH_26"/>
    <property type="match status" value="1"/>
</dbReference>
<reference evidence="3 4" key="1">
    <citation type="submission" date="2023-03" db="EMBL/GenBank/DDBJ databases">
        <title>Bacillus Genome Sequencing.</title>
        <authorList>
            <person name="Dunlap C."/>
        </authorList>
    </citation>
    <scope>NUCLEOTIDE SEQUENCE [LARGE SCALE GENOMIC DNA]</scope>
    <source>
        <strain evidence="3 4">B-4107</strain>
    </source>
</reference>
<dbReference type="Proteomes" id="UP001341820">
    <property type="component" value="Unassembled WGS sequence"/>
</dbReference>
<evidence type="ECO:0000259" key="2">
    <source>
        <dbReference type="Pfam" id="PF13443"/>
    </source>
</evidence>
<organism evidence="3 4">
    <name type="scientific">Shouchella miscanthi</name>
    <dbReference type="NCBI Taxonomy" id="2598861"/>
    <lineage>
        <taxon>Bacteria</taxon>
        <taxon>Bacillati</taxon>
        <taxon>Bacillota</taxon>
        <taxon>Bacilli</taxon>
        <taxon>Bacillales</taxon>
        <taxon>Bacillaceae</taxon>
        <taxon>Shouchella</taxon>
    </lineage>
</organism>
<feature type="coiled-coil region" evidence="1">
    <location>
        <begin position="88"/>
        <end position="115"/>
    </location>
</feature>
<comment type="caution">
    <text evidence="3">The sequence shown here is derived from an EMBL/GenBank/DDBJ whole genome shotgun (WGS) entry which is preliminary data.</text>
</comment>
<protein>
    <submittedName>
        <fullName evidence="3">Helix-turn-helix transcriptional regulator</fullName>
    </submittedName>
</protein>
<dbReference type="EMBL" id="JAROAS010000016">
    <property type="protein sequence ID" value="MED4128261.1"/>
    <property type="molecule type" value="Genomic_DNA"/>
</dbReference>
<keyword evidence="1" id="KW-0175">Coiled coil</keyword>
<dbReference type="InterPro" id="IPR010982">
    <property type="entry name" value="Lambda_DNA-bd_dom_sf"/>
</dbReference>
<dbReference type="RefSeq" id="WP_328237049.1">
    <property type="nucleotide sequence ID" value="NZ_JAROAS010000016.1"/>
</dbReference>
<dbReference type="InterPro" id="IPR001387">
    <property type="entry name" value="Cro/C1-type_HTH"/>
</dbReference>
<evidence type="ECO:0000313" key="4">
    <source>
        <dbReference type="Proteomes" id="UP001341820"/>
    </source>
</evidence>
<evidence type="ECO:0000313" key="3">
    <source>
        <dbReference type="EMBL" id="MED4128261.1"/>
    </source>
</evidence>
<keyword evidence="4" id="KW-1185">Reference proteome</keyword>
<accession>A0ABU6NJ74</accession>
<gene>
    <name evidence="3" type="ORF">P5F74_08990</name>
</gene>
<proteinExistence type="predicted"/>
<sequence length="126" mass="14957">MNVELNRFDNSPLVVHNLKRYEKKIVIKIHEILRQRDLSLSDLHRMTGIRIASLSELSNARKSTLNIIHIVVIMQALRITDVREIFDIQFNEEVIEEWNEEMEGYEKGLTVKQQKEVEENLKLMEK</sequence>
<dbReference type="Gene3D" id="1.10.260.40">
    <property type="entry name" value="lambda repressor-like DNA-binding domains"/>
    <property type="match status" value="1"/>
</dbReference>